<evidence type="ECO:0000256" key="1">
    <source>
        <dbReference type="SAM" id="MobiDB-lite"/>
    </source>
</evidence>
<reference evidence="2 3" key="1">
    <citation type="submission" date="2019-03" db="EMBL/GenBank/DDBJ databases">
        <title>Genomic Encyclopedia of Type Strains, Phase IV (KMG-IV): sequencing the most valuable type-strain genomes for metagenomic binning, comparative biology and taxonomic classification.</title>
        <authorList>
            <person name="Goeker M."/>
        </authorList>
    </citation>
    <scope>NUCLEOTIDE SEQUENCE [LARGE SCALE GENOMIC DNA]</scope>
    <source>
        <strain evidence="2 3">DSM 15969</strain>
    </source>
</reference>
<evidence type="ECO:0000313" key="3">
    <source>
        <dbReference type="Proteomes" id="UP000295063"/>
    </source>
</evidence>
<feature type="compositionally biased region" description="Polar residues" evidence="1">
    <location>
        <begin position="32"/>
        <end position="46"/>
    </location>
</feature>
<proteinExistence type="predicted"/>
<gene>
    <name evidence="2" type="ORF">EV210_104147</name>
</gene>
<organism evidence="2 3">
    <name type="scientific">Anaerospora hongkongensis</name>
    <dbReference type="NCBI Taxonomy" id="244830"/>
    <lineage>
        <taxon>Bacteria</taxon>
        <taxon>Bacillati</taxon>
        <taxon>Bacillota</taxon>
        <taxon>Negativicutes</taxon>
        <taxon>Selenomonadales</taxon>
        <taxon>Sporomusaceae</taxon>
        <taxon>Anaerospora</taxon>
    </lineage>
</organism>
<accession>A0A4R1Q7Q3</accession>
<protein>
    <submittedName>
        <fullName evidence="2">Uncharacterized protein</fullName>
    </submittedName>
</protein>
<sequence length="54" mass="5647">MSNYDEQVFVAGTEDGITAELESSGVTTALSPQSAVAKNTAKNQSAEGKHSELF</sequence>
<evidence type="ECO:0000313" key="2">
    <source>
        <dbReference type="EMBL" id="TCL38179.1"/>
    </source>
</evidence>
<dbReference type="Proteomes" id="UP000295063">
    <property type="component" value="Unassembled WGS sequence"/>
</dbReference>
<keyword evidence="3" id="KW-1185">Reference proteome</keyword>
<dbReference type="EMBL" id="SLUI01000004">
    <property type="protein sequence ID" value="TCL38179.1"/>
    <property type="molecule type" value="Genomic_DNA"/>
</dbReference>
<dbReference type="AlphaFoldDB" id="A0A4R1Q7Q3"/>
<comment type="caution">
    <text evidence="2">The sequence shown here is derived from an EMBL/GenBank/DDBJ whole genome shotgun (WGS) entry which is preliminary data.</text>
</comment>
<feature type="region of interest" description="Disordered" evidence="1">
    <location>
        <begin position="32"/>
        <end position="54"/>
    </location>
</feature>
<name>A0A4R1Q7Q3_9FIRM</name>
<dbReference type="RefSeq" id="WP_165898822.1">
    <property type="nucleotide sequence ID" value="NZ_SLUI01000004.1"/>
</dbReference>